<proteinExistence type="inferred from homology"/>
<accession>A0A9X4F983</accession>
<dbReference type="RefSeq" id="WP_171981195.1">
    <property type="nucleotide sequence ID" value="NZ_JAKNAW010000010.1"/>
</dbReference>
<dbReference type="Gene3D" id="3.20.20.140">
    <property type="entry name" value="Metal-dependent hydrolases"/>
    <property type="match status" value="1"/>
</dbReference>
<dbReference type="AlphaFoldDB" id="A0A9X4F983"/>
<organism evidence="8 9">
    <name type="scientific">Vibrio aestuarianus</name>
    <dbReference type="NCBI Taxonomy" id="28171"/>
    <lineage>
        <taxon>Bacteria</taxon>
        <taxon>Pseudomonadati</taxon>
        <taxon>Pseudomonadota</taxon>
        <taxon>Gammaproteobacteria</taxon>
        <taxon>Vibrionales</taxon>
        <taxon>Vibrionaceae</taxon>
        <taxon>Vibrio</taxon>
    </lineage>
</organism>
<evidence type="ECO:0000313" key="8">
    <source>
        <dbReference type="EMBL" id="MDE1347388.1"/>
    </source>
</evidence>
<protein>
    <recommendedName>
        <fullName evidence="5 7">Uronate isomerase</fullName>
        <ecNumber evidence="4 7">5.3.1.12</ecNumber>
    </recommendedName>
    <alternativeName>
        <fullName evidence="7">Glucuronate isomerase</fullName>
    </alternativeName>
    <alternativeName>
        <fullName evidence="7">Uronic isomerase</fullName>
    </alternativeName>
</protein>
<dbReference type="Pfam" id="PF02614">
    <property type="entry name" value="UxaC"/>
    <property type="match status" value="1"/>
</dbReference>
<dbReference type="PANTHER" id="PTHR30068">
    <property type="entry name" value="URONATE ISOMERASE"/>
    <property type="match status" value="1"/>
</dbReference>
<sequence length="469" mass="54070">MIPSSYITDAFLLECDLANDLYHNYASDLPIIDYHNHLEAKDIWLDRSYQSIAEAWLKYDHYLWRAMRSIGIEERFITGDASEYEKFEKWCETMPYLIGSPLYQWCHLELKRYFDLDCLINPKNCPEIWQHCNDILASGALSARNILIKNKVDTLCTTDDPLSDLHYHQALAESDFTVKVLPTFRTDALVNVRQPTIFGDMLTRLSDSTGISIHQLSDFQAALIQRIDYFHQAGCRLSDIGINIVNYVEYDDTQIEFIFQKMLSLQHLSDTEQQQWQSATFQFLGQQYHQRQWTMQVHIGVQPNVNQRRLQQIGAGTGFSIMHDAKVVTPLALLLDKLDQTNQLPQTVLYNLNPKDTWSIASLIGAFQDSVTSAGKIQLGAAWWFNDHKQGMINQMSALANLGALGAFVGMLTDSRNLFSMSRHEYFRRVLCNLLAKWVNSGELPNDPELLKQSIENICFLNAKRYFHF</sequence>
<evidence type="ECO:0000256" key="1">
    <source>
        <dbReference type="ARBA" id="ARBA00001165"/>
    </source>
</evidence>
<dbReference type="GO" id="GO:0042840">
    <property type="term" value="P:D-glucuronate catabolic process"/>
    <property type="evidence" value="ECO:0007669"/>
    <property type="project" value="TreeGrafter"/>
</dbReference>
<dbReference type="EC" id="5.3.1.12" evidence="4 7"/>
<dbReference type="EMBL" id="JAKNAX010000037">
    <property type="protein sequence ID" value="MDE1347388.1"/>
    <property type="molecule type" value="Genomic_DNA"/>
</dbReference>
<dbReference type="Proteomes" id="UP001140978">
    <property type="component" value="Unassembled WGS sequence"/>
</dbReference>
<evidence type="ECO:0000256" key="4">
    <source>
        <dbReference type="ARBA" id="ARBA00012546"/>
    </source>
</evidence>
<dbReference type="HAMAP" id="MF_00675">
    <property type="entry name" value="UxaC"/>
    <property type="match status" value="1"/>
</dbReference>
<dbReference type="NCBIfam" id="NF002794">
    <property type="entry name" value="PRK02925.1"/>
    <property type="match status" value="1"/>
</dbReference>
<comment type="catalytic activity">
    <reaction evidence="7">
        <text>aldehydo-D-galacturonate = keto-D-tagaturonate</text>
        <dbReference type="Rhea" id="RHEA:27702"/>
        <dbReference type="ChEBI" id="CHEBI:12952"/>
        <dbReference type="ChEBI" id="CHEBI:17886"/>
    </reaction>
</comment>
<dbReference type="Gene3D" id="1.10.2020.10">
    <property type="entry name" value="uronate isomerase, domain 2, chain A"/>
    <property type="match status" value="1"/>
</dbReference>
<evidence type="ECO:0000256" key="3">
    <source>
        <dbReference type="ARBA" id="ARBA00008397"/>
    </source>
</evidence>
<evidence type="ECO:0000256" key="6">
    <source>
        <dbReference type="ARBA" id="ARBA00023235"/>
    </source>
</evidence>
<name>A0A9X4F983_9VIBR</name>
<comment type="similarity">
    <text evidence="3 7">Belongs to the metallo-dependent hydrolases superfamily. Uronate isomerase family.</text>
</comment>
<comment type="caution">
    <text evidence="8">The sequence shown here is derived from an EMBL/GenBank/DDBJ whole genome shotgun (WGS) entry which is preliminary data.</text>
</comment>
<evidence type="ECO:0000313" key="9">
    <source>
        <dbReference type="Proteomes" id="UP001140978"/>
    </source>
</evidence>
<comment type="catalytic activity">
    <reaction evidence="1 7">
        <text>D-glucuronate = D-fructuronate</text>
        <dbReference type="Rhea" id="RHEA:13049"/>
        <dbReference type="ChEBI" id="CHEBI:58720"/>
        <dbReference type="ChEBI" id="CHEBI:59863"/>
        <dbReference type="EC" id="5.3.1.12"/>
    </reaction>
</comment>
<dbReference type="InterPro" id="IPR003766">
    <property type="entry name" value="Uronate_isomerase"/>
</dbReference>
<dbReference type="GO" id="GO:0008880">
    <property type="term" value="F:glucuronate isomerase activity"/>
    <property type="evidence" value="ECO:0007669"/>
    <property type="project" value="UniProtKB-UniRule"/>
</dbReference>
<dbReference type="InterPro" id="IPR032466">
    <property type="entry name" value="Metal_Hydrolase"/>
</dbReference>
<dbReference type="GO" id="GO:0019698">
    <property type="term" value="P:D-galacturonate catabolic process"/>
    <property type="evidence" value="ECO:0007669"/>
    <property type="project" value="TreeGrafter"/>
</dbReference>
<gene>
    <name evidence="7 8" type="primary">uxaC</name>
    <name evidence="8" type="ORF">L9X51_13225</name>
</gene>
<dbReference type="PANTHER" id="PTHR30068:SF4">
    <property type="entry name" value="URONATE ISOMERASE"/>
    <property type="match status" value="1"/>
</dbReference>
<comment type="pathway">
    <text evidence="2 7">Carbohydrate metabolism; pentose and glucuronate interconversion.</text>
</comment>
<evidence type="ECO:0000256" key="5">
    <source>
        <dbReference type="ARBA" id="ARBA00020555"/>
    </source>
</evidence>
<evidence type="ECO:0000256" key="2">
    <source>
        <dbReference type="ARBA" id="ARBA00004892"/>
    </source>
</evidence>
<reference evidence="8" key="1">
    <citation type="submission" date="2022-02" db="EMBL/GenBank/DDBJ databases">
        <title>Emergence and expansion in Europe of a Vibrio aestuarianus clonal complex pathogenic for oysters.</title>
        <authorList>
            <person name="Mesnil A."/>
            <person name="Travers M.-A."/>
        </authorList>
    </citation>
    <scope>NUCLEOTIDE SEQUENCE</scope>
    <source>
        <strain evidence="8">19_064_15T1</strain>
    </source>
</reference>
<evidence type="ECO:0000256" key="7">
    <source>
        <dbReference type="HAMAP-Rule" id="MF_00675"/>
    </source>
</evidence>
<keyword evidence="6 7" id="KW-0413">Isomerase</keyword>
<dbReference type="SUPFAM" id="SSF51556">
    <property type="entry name" value="Metallo-dependent hydrolases"/>
    <property type="match status" value="1"/>
</dbReference>